<evidence type="ECO:0000313" key="4">
    <source>
        <dbReference type="Proteomes" id="UP000272051"/>
    </source>
</evidence>
<accession>A0A497EZ40</accession>
<organism evidence="3 4">
    <name type="scientific">Thermoproteota archaeon</name>
    <dbReference type="NCBI Taxonomy" id="2056631"/>
    <lineage>
        <taxon>Archaea</taxon>
        <taxon>Thermoproteota</taxon>
    </lineage>
</organism>
<dbReference type="EMBL" id="QMQV01000001">
    <property type="protein sequence ID" value="RLE50739.1"/>
    <property type="molecule type" value="Genomic_DNA"/>
</dbReference>
<dbReference type="SFLD" id="SFLDG01082">
    <property type="entry name" value="B12-binding_domain_containing"/>
    <property type="match status" value="1"/>
</dbReference>
<dbReference type="InterPro" id="IPR006638">
    <property type="entry name" value="Elp3/MiaA/NifB-like_rSAM"/>
</dbReference>
<dbReference type="PROSITE" id="PS51918">
    <property type="entry name" value="RADICAL_SAM"/>
    <property type="match status" value="1"/>
</dbReference>
<dbReference type="EMBL" id="QMQX01000057">
    <property type="protein sequence ID" value="RLE52339.1"/>
    <property type="molecule type" value="Genomic_DNA"/>
</dbReference>
<reference evidence="4 5" key="1">
    <citation type="submission" date="2018-06" db="EMBL/GenBank/DDBJ databases">
        <title>Extensive metabolic versatility and redundancy in microbially diverse, dynamic hydrothermal sediments.</title>
        <authorList>
            <person name="Dombrowski N."/>
            <person name="Teske A."/>
            <person name="Baker B.J."/>
        </authorList>
    </citation>
    <scope>NUCLEOTIDE SEQUENCE [LARGE SCALE GENOMIC DNA]</scope>
    <source>
        <strain evidence="3">B34_G17</strain>
        <strain evidence="2">B66_G16</strain>
    </source>
</reference>
<dbReference type="AlphaFoldDB" id="A0A497EZ40"/>
<gene>
    <name evidence="2" type="ORF">DRJ31_00165</name>
    <name evidence="3" type="ORF">DRJ33_04025</name>
</gene>
<dbReference type="PANTHER" id="PTHR43324:SF1">
    <property type="entry name" value="RADICAL SAM CORE DOMAIN-CONTAINING PROTEIN"/>
    <property type="match status" value="1"/>
</dbReference>
<evidence type="ECO:0000259" key="1">
    <source>
        <dbReference type="PROSITE" id="PS51918"/>
    </source>
</evidence>
<dbReference type="PANTHER" id="PTHR43324">
    <property type="match status" value="1"/>
</dbReference>
<feature type="domain" description="Radical SAM core" evidence="1">
    <location>
        <begin position="186"/>
        <end position="450"/>
    </location>
</feature>
<evidence type="ECO:0000313" key="3">
    <source>
        <dbReference type="EMBL" id="RLE52339.1"/>
    </source>
</evidence>
<dbReference type="InterPro" id="IPR023404">
    <property type="entry name" value="rSAM_horseshoe"/>
</dbReference>
<name>A0A497EZ40_9CREN</name>
<dbReference type="InterPro" id="IPR058240">
    <property type="entry name" value="rSAM_sf"/>
</dbReference>
<proteinExistence type="predicted"/>
<evidence type="ECO:0000313" key="2">
    <source>
        <dbReference type="EMBL" id="RLE50739.1"/>
    </source>
</evidence>
<dbReference type="Gene3D" id="3.80.30.20">
    <property type="entry name" value="tm_1862 like domain"/>
    <property type="match status" value="1"/>
</dbReference>
<sequence>MSFKVLIVDGYTDEPAGLGVPPYLDVYARYIAGALFEACKDCQVLYFTIDEVRSNFNNFLEIASRSKLLVFISGVVVPGKYLGGRPATLIDIRKVGEAIEGPIKALCGPVAKFGFAKQGGAIAKPLPKNVANLYDLVIKGDPEEVIYDLALSNFEISKADPNVIREDYDHVDRFAVKGAKIVLDHPNYQGNLICEIETFRGCPRWFIGGCSFCIEPLYGQPCFRKVEGVIKEIEALHSLGVVNFRIGRQPDILAYEAKGIGDVEFPEPNIEAIKKLFVGIRCAAPSLKVLHIDNVNPGTIAYNEETAKEALKVIVENHTSGDVAAMGIESVDSRVVKLNNLKVEYEDALKAIEIVNLVGNIRGDNGLPHLLPGVNFVYGLAGESHETFEVNLAFMKEVLSRGLLVRRINMRQVMVFPNTKMGHIGIKYVKKHKQLFKRHKEAMRKEVDLPMLRKVVPTFTVLRDVYAEVFEENMTWARQVGSYPILCAVPAKITLNKFYDLVVVDHGYRSVTALPTPLSINKVDMRVLTAIPGIGEKRAAKIVMRRPFKNIEQIKQTLAELNVPEIDKVASLLTL</sequence>
<dbReference type="SUPFAM" id="SSF81585">
    <property type="entry name" value="PsbU/PolX domain-like"/>
    <property type="match status" value="1"/>
</dbReference>
<protein>
    <submittedName>
        <fullName evidence="3">Radical SAM protein</fullName>
    </submittedName>
</protein>
<dbReference type="GO" id="GO:0051536">
    <property type="term" value="F:iron-sulfur cluster binding"/>
    <property type="evidence" value="ECO:0007669"/>
    <property type="project" value="InterPro"/>
</dbReference>
<dbReference type="Proteomes" id="UP000272051">
    <property type="component" value="Unassembled WGS sequence"/>
</dbReference>
<comment type="caution">
    <text evidence="3">The sequence shown here is derived from an EMBL/GenBank/DDBJ whole genome shotgun (WGS) entry which is preliminary data.</text>
</comment>
<dbReference type="GO" id="GO:0003824">
    <property type="term" value="F:catalytic activity"/>
    <property type="evidence" value="ECO:0007669"/>
    <property type="project" value="InterPro"/>
</dbReference>
<dbReference type="SUPFAM" id="SSF102114">
    <property type="entry name" value="Radical SAM enzymes"/>
    <property type="match status" value="1"/>
</dbReference>
<dbReference type="InterPro" id="IPR007197">
    <property type="entry name" value="rSAM"/>
</dbReference>
<dbReference type="SFLD" id="SFLDS00029">
    <property type="entry name" value="Radical_SAM"/>
    <property type="match status" value="1"/>
</dbReference>
<dbReference type="SMART" id="SM00729">
    <property type="entry name" value="Elp3"/>
    <property type="match status" value="1"/>
</dbReference>
<dbReference type="Gene3D" id="1.10.150.320">
    <property type="entry name" value="Photosystem II 12 kDa extrinsic protein"/>
    <property type="match status" value="1"/>
</dbReference>
<dbReference type="Proteomes" id="UP000278475">
    <property type="component" value="Unassembled WGS sequence"/>
</dbReference>
<evidence type="ECO:0000313" key="5">
    <source>
        <dbReference type="Proteomes" id="UP000278475"/>
    </source>
</evidence>